<dbReference type="InterPro" id="IPR017829">
    <property type="entry name" value="Hopanoid-assoc_sugar_epimerase"/>
</dbReference>
<protein>
    <submittedName>
        <fullName evidence="2">Dihydroflavonol-4-reductase</fullName>
    </submittedName>
</protein>
<dbReference type="InterPro" id="IPR036291">
    <property type="entry name" value="NAD(P)-bd_dom_sf"/>
</dbReference>
<dbReference type="InterPro" id="IPR001509">
    <property type="entry name" value="Epimerase_deHydtase"/>
</dbReference>
<dbReference type="NCBIfam" id="TIGR03466">
    <property type="entry name" value="HpnA"/>
    <property type="match status" value="1"/>
</dbReference>
<dbReference type="SUPFAM" id="SSF51735">
    <property type="entry name" value="NAD(P)-binding Rossmann-fold domains"/>
    <property type="match status" value="1"/>
</dbReference>
<keyword evidence="3" id="KW-1185">Reference proteome</keyword>
<dbReference type="Pfam" id="PF01370">
    <property type="entry name" value="Epimerase"/>
    <property type="match status" value="1"/>
</dbReference>
<dbReference type="CDD" id="cd05228">
    <property type="entry name" value="AR_FR_like_1_SDR_e"/>
    <property type="match status" value="1"/>
</dbReference>
<gene>
    <name evidence="2" type="ORF">SAMN05216402_3196</name>
</gene>
<evidence type="ECO:0000313" key="3">
    <source>
        <dbReference type="Proteomes" id="UP000183471"/>
    </source>
</evidence>
<organism evidence="2 3">
    <name type="scientific">Nitrosospira multiformis</name>
    <dbReference type="NCBI Taxonomy" id="1231"/>
    <lineage>
        <taxon>Bacteria</taxon>
        <taxon>Pseudomonadati</taxon>
        <taxon>Pseudomonadota</taxon>
        <taxon>Betaproteobacteria</taxon>
        <taxon>Nitrosomonadales</taxon>
        <taxon>Nitrosomonadaceae</taxon>
        <taxon>Nitrosospira</taxon>
    </lineage>
</organism>
<name>A0ABY0TL26_9PROT</name>
<proteinExistence type="predicted"/>
<accession>A0ABY0TL26</accession>
<dbReference type="PANTHER" id="PTHR48079:SF6">
    <property type="entry name" value="NAD(P)-BINDING DOMAIN-CONTAINING PROTEIN-RELATED"/>
    <property type="match status" value="1"/>
</dbReference>
<dbReference type="PANTHER" id="PTHR48079">
    <property type="entry name" value="PROTEIN YEEZ"/>
    <property type="match status" value="1"/>
</dbReference>
<dbReference type="EMBL" id="FNKY01000001">
    <property type="protein sequence ID" value="SDR00088.1"/>
    <property type="molecule type" value="Genomic_DNA"/>
</dbReference>
<dbReference type="Proteomes" id="UP000183471">
    <property type="component" value="Unassembled WGS sequence"/>
</dbReference>
<evidence type="ECO:0000259" key="1">
    <source>
        <dbReference type="Pfam" id="PF01370"/>
    </source>
</evidence>
<evidence type="ECO:0000313" key="2">
    <source>
        <dbReference type="EMBL" id="SDR00088.1"/>
    </source>
</evidence>
<comment type="caution">
    <text evidence="2">The sequence shown here is derived from an EMBL/GenBank/DDBJ whole genome shotgun (WGS) entry which is preliminary data.</text>
</comment>
<reference evidence="2 3" key="1">
    <citation type="submission" date="2016-10" db="EMBL/GenBank/DDBJ databases">
        <authorList>
            <person name="Varghese N."/>
            <person name="Submissions S."/>
        </authorList>
    </citation>
    <scope>NUCLEOTIDE SEQUENCE [LARGE SCALE GENOMIC DNA]</scope>
    <source>
        <strain evidence="2 3">Nl1</strain>
    </source>
</reference>
<sequence>MMKSLVTGANGFVGSAVARCLLDAGHEVRCLVRPGSDRRNLHKLPVEISEGDLRSAPSLKRAVTGCDSLFHVAADYRLWVPNPETMYDINVKGTEALILAAAEAGINRMIYTSSVATLGTHQDGTSATEDTPSSLGSMTGHYKRSKFMAEQIVQRITDEHKLPLVIVNPSTPIGPRDIKPTPTGRIVVDTLCGRMPAYVNTGLNVAHADDIAYGHLLAHTHGKSGERYILGGENMTLLQILQAIDEIRGKRTKRFNIPVQMILPAAWLMEKMAMVTNVEPRATVDSLRMAKKMMFYSSEKAVRVLGYRYRPAVEALEDAMTWFQDNGYCDRH</sequence>
<dbReference type="Gene3D" id="3.40.50.720">
    <property type="entry name" value="NAD(P)-binding Rossmann-like Domain"/>
    <property type="match status" value="1"/>
</dbReference>
<dbReference type="RefSeq" id="WP_256324177.1">
    <property type="nucleotide sequence ID" value="NZ_FNKY01000001.1"/>
</dbReference>
<dbReference type="InterPro" id="IPR051783">
    <property type="entry name" value="NAD(P)-dependent_oxidoreduct"/>
</dbReference>
<feature type="domain" description="NAD-dependent epimerase/dehydratase" evidence="1">
    <location>
        <begin position="5"/>
        <end position="231"/>
    </location>
</feature>